<dbReference type="EMBL" id="FYDG01000001">
    <property type="protein sequence ID" value="SNB55234.1"/>
    <property type="molecule type" value="Genomic_DNA"/>
</dbReference>
<evidence type="ECO:0000256" key="1">
    <source>
        <dbReference type="SAM" id="Phobius"/>
    </source>
</evidence>
<reference evidence="3" key="1">
    <citation type="submission" date="2017-06" db="EMBL/GenBank/DDBJ databases">
        <authorList>
            <person name="Varghese N."/>
            <person name="Submissions S."/>
        </authorList>
    </citation>
    <scope>NUCLEOTIDE SEQUENCE [LARGE SCALE GENOMIC DNA]</scope>
    <source>
        <strain evidence="3">DSM 137</strain>
    </source>
</reference>
<dbReference type="SUPFAM" id="SSF103473">
    <property type="entry name" value="MFS general substrate transporter"/>
    <property type="match status" value="1"/>
</dbReference>
<organism evidence="2 3">
    <name type="scientific">Rhodoblastus acidophilus</name>
    <name type="common">Rhodopseudomonas acidophila</name>
    <dbReference type="NCBI Taxonomy" id="1074"/>
    <lineage>
        <taxon>Bacteria</taxon>
        <taxon>Pseudomonadati</taxon>
        <taxon>Pseudomonadota</taxon>
        <taxon>Alphaproteobacteria</taxon>
        <taxon>Hyphomicrobiales</taxon>
        <taxon>Rhodoblastaceae</taxon>
        <taxon>Rhodoblastus</taxon>
    </lineage>
</organism>
<evidence type="ECO:0000313" key="2">
    <source>
        <dbReference type="EMBL" id="SNB55234.1"/>
    </source>
</evidence>
<feature type="transmembrane region" description="Helical" evidence="1">
    <location>
        <begin position="37"/>
        <end position="54"/>
    </location>
</feature>
<keyword evidence="1" id="KW-1133">Transmembrane helix</keyword>
<proteinExistence type="predicted"/>
<dbReference type="AlphaFoldDB" id="A0A212Q7H6"/>
<protein>
    <submittedName>
        <fullName evidence="2">Uncharacterized protein</fullName>
    </submittedName>
</protein>
<dbReference type="InterPro" id="IPR036259">
    <property type="entry name" value="MFS_trans_sf"/>
</dbReference>
<keyword evidence="3" id="KW-1185">Reference proteome</keyword>
<keyword evidence="1" id="KW-0472">Membrane</keyword>
<gene>
    <name evidence="2" type="ORF">SAMN06265338_101442</name>
</gene>
<accession>A0A212Q7H6</accession>
<name>A0A212Q7H6_RHOAC</name>
<dbReference type="Proteomes" id="UP000198418">
    <property type="component" value="Unassembled WGS sequence"/>
</dbReference>
<sequence>MGWLAVALFSVGTLCLGMGNGAVFQLLPQRFRNEVGVMTGLVGFAGGLGGFFLAKALATSKGMTGGFMAGFLFFSVLALLGVAGLTFVKTRWRTTWGAVSGARI</sequence>
<dbReference type="Gene3D" id="1.20.1250.20">
    <property type="entry name" value="MFS general substrate transporter like domains"/>
    <property type="match status" value="1"/>
</dbReference>
<feature type="transmembrane region" description="Helical" evidence="1">
    <location>
        <begin position="66"/>
        <end position="88"/>
    </location>
</feature>
<keyword evidence="1" id="KW-0812">Transmembrane</keyword>
<dbReference type="RefSeq" id="WP_244593299.1">
    <property type="nucleotide sequence ID" value="NZ_FYDG01000001.1"/>
</dbReference>
<evidence type="ECO:0000313" key="3">
    <source>
        <dbReference type="Proteomes" id="UP000198418"/>
    </source>
</evidence>